<dbReference type="InterPro" id="IPR036237">
    <property type="entry name" value="Xyl_isomerase-like_sf"/>
</dbReference>
<dbReference type="OrthoDB" id="9785907at2"/>
<organism evidence="1 2">
    <name type="scientific">Hyphomicrobium nitrativorans NL23</name>
    <dbReference type="NCBI Taxonomy" id="1029756"/>
    <lineage>
        <taxon>Bacteria</taxon>
        <taxon>Pseudomonadati</taxon>
        <taxon>Pseudomonadota</taxon>
        <taxon>Alphaproteobacteria</taxon>
        <taxon>Hyphomicrobiales</taxon>
        <taxon>Hyphomicrobiaceae</taxon>
        <taxon>Hyphomicrobium</taxon>
    </lineage>
</organism>
<dbReference type="PATRIC" id="fig|1029756.8.peg.2681"/>
<accession>V5SGD0</accession>
<sequence>MQLALPGNPHLTYCTNIHAGETWSEIETALCDALPRVKAGISPDRAMGVGLRLSAQAAGELAAPALRERFKRFLRIHDLYVFTINAFPYGNFHGARVKERVYEPDWRTPERLGFTCRVADLLADLAPDGMDASISTVPGGFRTNIAAPADIARVAEGYARTAAHLDGIRLRTGKTITLAIEPEPACFMETTQEAVRFIEEYLLRGPAADLFARLAGASPHDADARLRRHVGLCFDVCHSAVAFEDTIPMLDAVHAAGITVAKLQLSSALRTTGEAAHFERLLGRFDDGIYLHQTVERNGEAITRHLDLPDAFGAARRGEAGGEWRVHCHVPVFLDRFEALEATQQNLRDALALCRRRAVSPHLEVETYTWSVLPDAVKSPELVGDIVRELAWVRTELGA</sequence>
<keyword evidence="2" id="KW-1185">Reference proteome</keyword>
<dbReference type="RefSeq" id="WP_023787912.1">
    <property type="nucleotide sequence ID" value="NC_022997.1"/>
</dbReference>
<evidence type="ECO:0000313" key="2">
    <source>
        <dbReference type="Proteomes" id="UP000018542"/>
    </source>
</evidence>
<gene>
    <name evidence="1" type="ORF">W911_12890</name>
</gene>
<name>V5SGD0_9HYPH</name>
<dbReference type="KEGG" id="hni:W911_12890"/>
<keyword evidence="1" id="KW-0413">Isomerase</keyword>
<dbReference type="Gene3D" id="3.20.20.150">
    <property type="entry name" value="Divalent-metal-dependent TIM barrel enzymes"/>
    <property type="match status" value="1"/>
</dbReference>
<proteinExistence type="predicted"/>
<dbReference type="AlphaFoldDB" id="V5SGD0"/>
<dbReference type="HOGENOM" id="CLU_041665_0_0_5"/>
<dbReference type="EMBL" id="CP006912">
    <property type="protein sequence ID" value="AHB49100.1"/>
    <property type="molecule type" value="Genomic_DNA"/>
</dbReference>
<evidence type="ECO:0000313" key="1">
    <source>
        <dbReference type="EMBL" id="AHB49100.1"/>
    </source>
</evidence>
<dbReference type="NCBIfam" id="NF035939">
    <property type="entry name" value="TIM_EboE"/>
    <property type="match status" value="1"/>
</dbReference>
<dbReference type="SUPFAM" id="SSF51658">
    <property type="entry name" value="Xylose isomerase-like"/>
    <property type="match status" value="1"/>
</dbReference>
<reference evidence="1 2" key="1">
    <citation type="journal article" date="2014" name="Genome Announc.">
        <title>Complete Genome Sequence of Hyphomicrobium nitrativorans Strain NL23, a Denitrifying Bacterium Isolated from Biofilm of a Methanol-Fed Denitrification System Treating Seawater at the Montreal Biodome.</title>
        <authorList>
            <person name="Martineau C."/>
            <person name="Villeneuve C."/>
            <person name="Mauffrey F."/>
            <person name="Villemur R."/>
        </authorList>
    </citation>
    <scope>NUCLEOTIDE SEQUENCE [LARGE SCALE GENOMIC DNA]</scope>
    <source>
        <strain evidence="1">NL23</strain>
    </source>
</reference>
<dbReference type="STRING" id="1029756.W911_12890"/>
<dbReference type="GO" id="GO:0016853">
    <property type="term" value="F:isomerase activity"/>
    <property type="evidence" value="ECO:0007669"/>
    <property type="project" value="UniProtKB-KW"/>
</dbReference>
<dbReference type="Proteomes" id="UP000018542">
    <property type="component" value="Chromosome"/>
</dbReference>
<protein>
    <submittedName>
        <fullName evidence="1">Sugar phosphate isomerase</fullName>
    </submittedName>
</protein>